<proteinExistence type="predicted"/>
<organism evidence="1">
    <name type="scientific">bioreactor metagenome</name>
    <dbReference type="NCBI Taxonomy" id="1076179"/>
    <lineage>
        <taxon>unclassified sequences</taxon>
        <taxon>metagenomes</taxon>
        <taxon>ecological metagenomes</taxon>
    </lineage>
</organism>
<dbReference type="EMBL" id="VSSQ01000245">
    <property type="protein sequence ID" value="MPL87830.1"/>
    <property type="molecule type" value="Genomic_DNA"/>
</dbReference>
<dbReference type="InterPro" id="IPR045384">
    <property type="entry name" value="DUF6527"/>
</dbReference>
<comment type="caution">
    <text evidence="1">The sequence shown here is derived from an EMBL/GenBank/DDBJ whole genome shotgun (WGS) entry which is preliminary data.</text>
</comment>
<dbReference type="Pfam" id="PF20137">
    <property type="entry name" value="BubE"/>
    <property type="match status" value="1"/>
</dbReference>
<evidence type="ECO:0000313" key="1">
    <source>
        <dbReference type="EMBL" id="MPL87830.1"/>
    </source>
</evidence>
<reference evidence="1" key="1">
    <citation type="submission" date="2019-08" db="EMBL/GenBank/DDBJ databases">
        <authorList>
            <person name="Kucharzyk K."/>
            <person name="Murdoch R.W."/>
            <person name="Higgins S."/>
            <person name="Loffler F."/>
        </authorList>
    </citation>
    <scope>NUCLEOTIDE SEQUENCE</scope>
</reference>
<sequence length="127" mass="14643">MRHKFVEYIPSQIEEDILYISIEYDVAKHKCPCGCGADIVTSLSPARWKLTYDGETVSLYPSIGNWSHGCRSHYWITNDNVVWAGQIINNQIDKVIKNDKEAVKKHIESSSKSKGFIDWIKNIFRSH</sequence>
<gene>
    <name evidence="1" type="ORF">SDC9_33840</name>
</gene>
<protein>
    <submittedName>
        <fullName evidence="1">Uncharacterized protein</fullName>
    </submittedName>
</protein>
<accession>A0A644V918</accession>
<name>A0A644V918_9ZZZZ</name>
<dbReference type="AlphaFoldDB" id="A0A644V918"/>